<evidence type="ECO:0000256" key="6">
    <source>
        <dbReference type="ARBA" id="ARBA00022801"/>
    </source>
</evidence>
<feature type="domain" description="CP-type G" evidence="12">
    <location>
        <begin position="113"/>
        <end position="281"/>
    </location>
</feature>
<keyword evidence="8 10" id="KW-0694">RNA-binding</keyword>
<dbReference type="InterPro" id="IPR012340">
    <property type="entry name" value="NA-bd_OB-fold"/>
</dbReference>
<dbReference type="GO" id="GO:0003924">
    <property type="term" value="F:GTPase activity"/>
    <property type="evidence" value="ECO:0007669"/>
    <property type="project" value="UniProtKB-UniRule"/>
</dbReference>
<accession>A0A8E1ZXT1</accession>
<dbReference type="EC" id="3.6.1.-" evidence="10"/>
<feature type="binding site" evidence="10">
    <location>
        <position position="304"/>
    </location>
    <ligand>
        <name>Zn(2+)</name>
        <dbReference type="ChEBI" id="CHEBI:29105"/>
    </ligand>
</feature>
<evidence type="ECO:0000256" key="9">
    <source>
        <dbReference type="ARBA" id="ARBA00023134"/>
    </source>
</evidence>
<evidence type="ECO:0000256" key="10">
    <source>
        <dbReference type="HAMAP-Rule" id="MF_01820"/>
    </source>
</evidence>
<comment type="similarity">
    <text evidence="10">Belongs to the TRAFAC class YlqF/YawG GTPase family. RsgA subfamily.</text>
</comment>
<dbReference type="Gene3D" id="1.10.40.50">
    <property type="entry name" value="Probable gtpase engc, domain 3"/>
    <property type="match status" value="1"/>
</dbReference>
<keyword evidence="6 10" id="KW-0378">Hydrolase</keyword>
<comment type="subunit">
    <text evidence="10">Monomer. Associates with 30S ribosomal subunit, binds 16S rRNA.</text>
</comment>
<feature type="domain" description="EngC GTPase" evidence="11">
    <location>
        <begin position="132"/>
        <end position="279"/>
    </location>
</feature>
<organism evidence="13 14">
    <name type="scientific">Macellibacteroides fermentans</name>
    <dbReference type="NCBI Taxonomy" id="879969"/>
    <lineage>
        <taxon>Bacteria</taxon>
        <taxon>Pseudomonadati</taxon>
        <taxon>Bacteroidota</taxon>
        <taxon>Bacteroidia</taxon>
        <taxon>Bacteroidales</taxon>
        <taxon>Porphyromonadaceae</taxon>
        <taxon>Macellibacteroides</taxon>
    </lineage>
</organism>
<comment type="caution">
    <text evidence="13">The sequence shown here is derived from an EMBL/GenBank/DDBJ whole genome shotgun (WGS) entry which is preliminary data.</text>
</comment>
<dbReference type="CDD" id="cd01854">
    <property type="entry name" value="YjeQ_EngC"/>
    <property type="match status" value="1"/>
</dbReference>
<dbReference type="GO" id="GO:0042274">
    <property type="term" value="P:ribosomal small subunit biogenesis"/>
    <property type="evidence" value="ECO:0007669"/>
    <property type="project" value="UniProtKB-UniRule"/>
</dbReference>
<evidence type="ECO:0000259" key="11">
    <source>
        <dbReference type="PROSITE" id="PS50936"/>
    </source>
</evidence>
<feature type="binding site" evidence="10">
    <location>
        <position position="311"/>
    </location>
    <ligand>
        <name>Zn(2+)</name>
        <dbReference type="ChEBI" id="CHEBI:29105"/>
    </ligand>
</feature>
<dbReference type="InterPro" id="IPR004881">
    <property type="entry name" value="Ribosome_biogen_GTPase_RsgA"/>
</dbReference>
<dbReference type="Pfam" id="PF03193">
    <property type="entry name" value="RsgA_GTPase"/>
    <property type="match status" value="1"/>
</dbReference>
<keyword evidence="7 10" id="KW-0862">Zinc</keyword>
<dbReference type="PROSITE" id="PS50936">
    <property type="entry name" value="ENGC_GTPASE"/>
    <property type="match status" value="1"/>
</dbReference>
<dbReference type="InterPro" id="IPR030378">
    <property type="entry name" value="G_CP_dom"/>
</dbReference>
<evidence type="ECO:0000256" key="3">
    <source>
        <dbReference type="ARBA" id="ARBA00022723"/>
    </source>
</evidence>
<keyword evidence="9 10" id="KW-0342">GTP-binding</keyword>
<dbReference type="PANTHER" id="PTHR32120:SF10">
    <property type="entry name" value="SMALL RIBOSOMAL SUBUNIT BIOGENESIS GTPASE RSGA"/>
    <property type="match status" value="1"/>
</dbReference>
<evidence type="ECO:0000256" key="8">
    <source>
        <dbReference type="ARBA" id="ARBA00022884"/>
    </source>
</evidence>
<keyword evidence="4 10" id="KW-0699">rRNA-binding</keyword>
<evidence type="ECO:0000256" key="2">
    <source>
        <dbReference type="ARBA" id="ARBA00022517"/>
    </source>
</evidence>
<dbReference type="SUPFAM" id="SSF50249">
    <property type="entry name" value="Nucleic acid-binding proteins"/>
    <property type="match status" value="1"/>
</dbReference>
<name>A0A8E1ZXT1_9PORP</name>
<dbReference type="InterPro" id="IPR027417">
    <property type="entry name" value="P-loop_NTPase"/>
</dbReference>
<dbReference type="GO" id="GO:0019843">
    <property type="term" value="F:rRNA binding"/>
    <property type="evidence" value="ECO:0007669"/>
    <property type="project" value="UniProtKB-KW"/>
</dbReference>
<proteinExistence type="inferred from homology"/>
<comment type="subcellular location">
    <subcellularLocation>
        <location evidence="10">Cytoplasm</location>
    </subcellularLocation>
</comment>
<feature type="binding site" evidence="10">
    <location>
        <begin position="223"/>
        <end position="231"/>
    </location>
    <ligand>
        <name>GTP</name>
        <dbReference type="ChEBI" id="CHEBI:37565"/>
    </ligand>
</feature>
<dbReference type="GO" id="GO:0005737">
    <property type="term" value="C:cytoplasm"/>
    <property type="evidence" value="ECO:0007669"/>
    <property type="project" value="UniProtKB-SubCell"/>
</dbReference>
<dbReference type="Gene3D" id="3.40.50.300">
    <property type="entry name" value="P-loop containing nucleotide triphosphate hydrolases"/>
    <property type="match status" value="1"/>
</dbReference>
<dbReference type="EMBL" id="JACCCY010000003">
    <property type="protein sequence ID" value="NYI50359.1"/>
    <property type="molecule type" value="Genomic_DNA"/>
</dbReference>
<keyword evidence="1 10" id="KW-0963">Cytoplasm</keyword>
<keyword evidence="3 10" id="KW-0479">Metal-binding</keyword>
<feature type="binding site" evidence="10">
    <location>
        <position position="309"/>
    </location>
    <ligand>
        <name>Zn(2+)</name>
        <dbReference type="ChEBI" id="CHEBI:29105"/>
    </ligand>
</feature>
<evidence type="ECO:0000256" key="1">
    <source>
        <dbReference type="ARBA" id="ARBA00022490"/>
    </source>
</evidence>
<keyword evidence="2 10" id="KW-0690">Ribosome biogenesis</keyword>
<dbReference type="Gene3D" id="2.40.50.140">
    <property type="entry name" value="Nucleic acid-binding proteins"/>
    <property type="match status" value="1"/>
</dbReference>
<feature type="binding site" evidence="10">
    <location>
        <begin position="171"/>
        <end position="174"/>
    </location>
    <ligand>
        <name>GTP</name>
        <dbReference type="ChEBI" id="CHEBI:37565"/>
    </ligand>
</feature>
<evidence type="ECO:0000256" key="5">
    <source>
        <dbReference type="ARBA" id="ARBA00022741"/>
    </source>
</evidence>
<evidence type="ECO:0000256" key="4">
    <source>
        <dbReference type="ARBA" id="ARBA00022730"/>
    </source>
</evidence>
<dbReference type="HAMAP" id="MF_01820">
    <property type="entry name" value="GTPase_RsgA"/>
    <property type="match status" value="1"/>
</dbReference>
<dbReference type="PROSITE" id="PS51721">
    <property type="entry name" value="G_CP"/>
    <property type="match status" value="1"/>
</dbReference>
<sequence length="374" mass="42308">MGRKLTTIREIASIESPYLKIKTMHDLHLYGWNDELFQQKQNSGYKEFIHGRITVTHKTCYEVISETGHYSCEMTGNMLYGRDVSDYPCTGDWVIFQVTDTDKGIILAMLPRKKTLYRLKSGSVSERQAIASHVDKAFIVQSLDNSFNVRRIERFMLQLSSESIQPILILTKTDLGFDADEINKAIKHLSHKMPVFYTSTQLPESIDMLRETIHTGETVVFTGMSGVGKSTLINALCGRELLQTGTISDSTGKGKHTSTRREMVLLPGSGVLIDTPGVKLFGVTNDNTDNLSEILDISAYEGKCRFKDCKHVNEKGCAVLEAVNTGELDRGVYESYLKLRREAWHYTASVHEKRKQEKSFSKIVDEVKKRKGNY</sequence>
<dbReference type="PANTHER" id="PTHR32120">
    <property type="entry name" value="SMALL RIBOSOMAL SUBUNIT BIOGENESIS GTPASE RSGA"/>
    <property type="match status" value="1"/>
</dbReference>
<dbReference type="AlphaFoldDB" id="A0A8E1ZXT1"/>
<keyword evidence="5 10" id="KW-0547">Nucleotide-binding</keyword>
<dbReference type="NCBIfam" id="TIGR00157">
    <property type="entry name" value="ribosome small subunit-dependent GTPase A"/>
    <property type="match status" value="1"/>
</dbReference>
<comment type="cofactor">
    <cofactor evidence="10">
        <name>Zn(2+)</name>
        <dbReference type="ChEBI" id="CHEBI:29105"/>
    </cofactor>
    <text evidence="10">Binds 1 zinc ion per subunit.</text>
</comment>
<gene>
    <name evidence="10" type="primary">rsgA</name>
    <name evidence="13" type="ORF">F5613_002489</name>
</gene>
<evidence type="ECO:0000256" key="7">
    <source>
        <dbReference type="ARBA" id="ARBA00022833"/>
    </source>
</evidence>
<protein>
    <recommendedName>
        <fullName evidence="10">Small ribosomal subunit biogenesis GTPase RsgA</fullName>
        <ecNumber evidence="10">3.6.1.-</ecNumber>
    </recommendedName>
</protein>
<dbReference type="GO" id="GO:0046872">
    <property type="term" value="F:metal ion binding"/>
    <property type="evidence" value="ECO:0007669"/>
    <property type="project" value="UniProtKB-KW"/>
</dbReference>
<evidence type="ECO:0000259" key="12">
    <source>
        <dbReference type="PROSITE" id="PS51721"/>
    </source>
</evidence>
<dbReference type="SUPFAM" id="SSF52540">
    <property type="entry name" value="P-loop containing nucleoside triphosphate hydrolases"/>
    <property type="match status" value="1"/>
</dbReference>
<feature type="binding site" evidence="10">
    <location>
        <position position="317"/>
    </location>
    <ligand>
        <name>Zn(2+)</name>
        <dbReference type="ChEBI" id="CHEBI:29105"/>
    </ligand>
</feature>
<dbReference type="Proteomes" id="UP000574332">
    <property type="component" value="Unassembled WGS sequence"/>
</dbReference>
<evidence type="ECO:0000313" key="14">
    <source>
        <dbReference type="Proteomes" id="UP000574332"/>
    </source>
</evidence>
<comment type="function">
    <text evidence="10">One of several proteins that assist in the late maturation steps of the functional core of the 30S ribosomal subunit. Helps release RbfA from mature subunits. May play a role in the assembly of ribosomal proteins into the subunit. Circularly permuted GTPase that catalyzes slow GTP hydrolysis, GTPase activity is stimulated by the 30S ribosomal subunit.</text>
</comment>
<evidence type="ECO:0000313" key="13">
    <source>
        <dbReference type="EMBL" id="NYI50359.1"/>
    </source>
</evidence>
<dbReference type="InterPro" id="IPR010914">
    <property type="entry name" value="RsgA_GTPase_dom"/>
</dbReference>
<reference evidence="13 14" key="1">
    <citation type="submission" date="2020-07" db="EMBL/GenBank/DDBJ databases">
        <title>Genomic Encyclopedia of Type Strains, Phase IV (KMG-IV): sequencing the most valuable type-strain genomes for metagenomic binning, comparative biology and taxonomic classification.</title>
        <authorList>
            <person name="Goeker M."/>
        </authorList>
    </citation>
    <scope>NUCLEOTIDE SEQUENCE [LARGE SCALE GENOMIC DNA]</scope>
    <source>
        <strain evidence="13 14">DSM 23697</strain>
    </source>
</reference>
<dbReference type="GO" id="GO:0005525">
    <property type="term" value="F:GTP binding"/>
    <property type="evidence" value="ECO:0007669"/>
    <property type="project" value="UniProtKB-UniRule"/>
</dbReference>
<keyword evidence="14" id="KW-1185">Reference proteome</keyword>